<evidence type="ECO:0000256" key="9">
    <source>
        <dbReference type="ARBA" id="ARBA00048741"/>
    </source>
</evidence>
<evidence type="ECO:0000259" key="10">
    <source>
        <dbReference type="PROSITE" id="PS51278"/>
    </source>
</evidence>
<dbReference type="EMBL" id="MN739317">
    <property type="protein sequence ID" value="QHS98473.1"/>
    <property type="molecule type" value="Genomic_DNA"/>
</dbReference>
<dbReference type="SUPFAM" id="SSF52402">
    <property type="entry name" value="Adenine nucleotide alpha hydrolases-like"/>
    <property type="match status" value="1"/>
</dbReference>
<dbReference type="InterPro" id="IPR050795">
    <property type="entry name" value="Asn_Synthetase"/>
</dbReference>
<dbReference type="Pfam" id="PF00733">
    <property type="entry name" value="Asn_synthase"/>
    <property type="match status" value="2"/>
</dbReference>
<evidence type="ECO:0000256" key="6">
    <source>
        <dbReference type="ARBA" id="ARBA00022840"/>
    </source>
</evidence>
<evidence type="ECO:0000256" key="1">
    <source>
        <dbReference type="ARBA" id="ARBA00005187"/>
    </source>
</evidence>
<evidence type="ECO:0000256" key="8">
    <source>
        <dbReference type="ARBA" id="ARBA00030234"/>
    </source>
</evidence>
<organism evidence="11">
    <name type="scientific">viral metagenome</name>
    <dbReference type="NCBI Taxonomy" id="1070528"/>
    <lineage>
        <taxon>unclassified sequences</taxon>
        <taxon>metagenomes</taxon>
        <taxon>organismal metagenomes</taxon>
    </lineage>
</organism>
<evidence type="ECO:0000256" key="3">
    <source>
        <dbReference type="ARBA" id="ARBA00022598"/>
    </source>
</evidence>
<dbReference type="AlphaFoldDB" id="A0A6C0C4M7"/>
<keyword evidence="3" id="KW-0436">Ligase</keyword>
<dbReference type="Gene3D" id="3.60.20.10">
    <property type="entry name" value="Glutamine Phosphoribosylpyrophosphate, subunit 1, domain 1"/>
    <property type="match status" value="1"/>
</dbReference>
<name>A0A6C0C4M7_9ZZZZ</name>
<reference evidence="11" key="1">
    <citation type="journal article" date="2020" name="Nature">
        <title>Giant virus diversity and host interactions through global metagenomics.</title>
        <authorList>
            <person name="Schulz F."/>
            <person name="Roux S."/>
            <person name="Paez-Espino D."/>
            <person name="Jungbluth S."/>
            <person name="Walsh D.A."/>
            <person name="Denef V.J."/>
            <person name="McMahon K.D."/>
            <person name="Konstantinidis K.T."/>
            <person name="Eloe-Fadrosh E.A."/>
            <person name="Kyrpides N.C."/>
            <person name="Woyke T."/>
        </authorList>
    </citation>
    <scope>NUCLEOTIDE SEQUENCE</scope>
    <source>
        <strain evidence="11">GVMAG-M-3300020185-18</strain>
    </source>
</reference>
<dbReference type="EC" id="6.3.5.4" evidence="2"/>
<keyword evidence="4" id="KW-0028">Amino-acid biosynthesis</keyword>
<dbReference type="InterPro" id="IPR017932">
    <property type="entry name" value="GATase_2_dom"/>
</dbReference>
<dbReference type="GO" id="GO:0004066">
    <property type="term" value="F:asparagine synthase (glutamine-hydrolyzing) activity"/>
    <property type="evidence" value="ECO:0007669"/>
    <property type="project" value="UniProtKB-EC"/>
</dbReference>
<comment type="pathway">
    <text evidence="1">Amino-acid biosynthesis; L-asparagine biosynthesis; L-asparagine from L-aspartate (L-Gln route): step 1/1.</text>
</comment>
<sequence>MCGIYSFLNHKRQGLDLKNIRNGFLKGNLRGPEETTEKIMEDYDLYIGFHRLAINGFEDPNSSQPLESNNIVLICNGEIYNHKQIYNSMNITPQGDSDCEVIIHAYLKYGIKQTLQILDGVFAFMLFDFKNKNDPKMYVARDTYGIRPLFFTRIRYIGKNEKKEVHWRGYDLTPYDTQHTWLDSYGFASEMKQLIDINTPLDCDVYKINQYQPGTYSTFTWNKKNNLWSLSTFQQTFSLPNASINYNITSEETACLTIYNSLKNAVEKRVCNTDREICCLLSGGLDSSLIAGLVSKIYRRDYNKKIHTWSIGFEGSEDLKYAKLVAQHIDSEHHSIVVSENDFLKAIEFVIYTIESYDTTSVRASVGNWMIAEYIKKNSDAKVVFNGDGSDEVTGGYLYMGLAPDEISFDQECRKLLSNIHFFDVLRSDRSISSNGLEARTPFLDRSFVQTYLSIPPDFRFHAKNSVCEKYLLRKAFENENLLPREVLYRTKEAFSDGVSKHTRSWHTIIKEYCKKLFTLPKEISEEKYVEKHCKLLKISEHNRPKTLEQLHYRMVFNKYFKGQETNIPHFWMPNFVDATDSSARTLNIYKKSMFTNTPNKEIY</sequence>
<dbReference type="GO" id="GO:0005524">
    <property type="term" value="F:ATP binding"/>
    <property type="evidence" value="ECO:0007669"/>
    <property type="project" value="UniProtKB-KW"/>
</dbReference>
<dbReference type="InterPro" id="IPR006426">
    <property type="entry name" value="Asn_synth_AEB"/>
</dbReference>
<accession>A0A6C0C4M7</accession>
<dbReference type="SUPFAM" id="SSF56235">
    <property type="entry name" value="N-terminal nucleophile aminohydrolases (Ntn hydrolases)"/>
    <property type="match status" value="1"/>
</dbReference>
<dbReference type="PROSITE" id="PS51278">
    <property type="entry name" value="GATASE_TYPE_2"/>
    <property type="match status" value="1"/>
</dbReference>
<dbReference type="Gene3D" id="3.40.50.620">
    <property type="entry name" value="HUPs"/>
    <property type="match status" value="1"/>
</dbReference>
<dbReference type="InterPro" id="IPR029055">
    <property type="entry name" value="Ntn_hydrolases_N"/>
</dbReference>
<dbReference type="PANTHER" id="PTHR11772:SF23">
    <property type="entry name" value="ASPARAGINE SYNTHETASE [GLUTAMINE-HYDROLYZING]"/>
    <property type="match status" value="1"/>
</dbReference>
<protein>
    <recommendedName>
        <fullName evidence="2">asparagine synthase (glutamine-hydrolyzing)</fullName>
        <ecNumber evidence="2">6.3.5.4</ecNumber>
    </recommendedName>
    <alternativeName>
        <fullName evidence="8">Glutamine-dependent asparagine synthetase</fullName>
    </alternativeName>
</protein>
<evidence type="ECO:0000313" key="11">
    <source>
        <dbReference type="EMBL" id="QHS98473.1"/>
    </source>
</evidence>
<dbReference type="PANTHER" id="PTHR11772">
    <property type="entry name" value="ASPARAGINE SYNTHETASE"/>
    <property type="match status" value="1"/>
</dbReference>
<dbReference type="InterPro" id="IPR014729">
    <property type="entry name" value="Rossmann-like_a/b/a_fold"/>
</dbReference>
<keyword evidence="7" id="KW-0061">Asparagine biosynthesis</keyword>
<dbReference type="CDD" id="cd01991">
    <property type="entry name" value="Asn_synthase_B_C"/>
    <property type="match status" value="1"/>
</dbReference>
<comment type="catalytic activity">
    <reaction evidence="9">
        <text>L-aspartate + L-glutamine + ATP + H2O = L-asparagine + L-glutamate + AMP + diphosphate + H(+)</text>
        <dbReference type="Rhea" id="RHEA:12228"/>
        <dbReference type="ChEBI" id="CHEBI:15377"/>
        <dbReference type="ChEBI" id="CHEBI:15378"/>
        <dbReference type="ChEBI" id="CHEBI:29985"/>
        <dbReference type="ChEBI" id="CHEBI:29991"/>
        <dbReference type="ChEBI" id="CHEBI:30616"/>
        <dbReference type="ChEBI" id="CHEBI:33019"/>
        <dbReference type="ChEBI" id="CHEBI:58048"/>
        <dbReference type="ChEBI" id="CHEBI:58359"/>
        <dbReference type="ChEBI" id="CHEBI:456215"/>
        <dbReference type="EC" id="6.3.5.4"/>
    </reaction>
</comment>
<dbReference type="PIRSF" id="PIRSF001589">
    <property type="entry name" value="Asn_synthetase_glu-h"/>
    <property type="match status" value="1"/>
</dbReference>
<proteinExistence type="predicted"/>
<dbReference type="GO" id="GO:0006529">
    <property type="term" value="P:asparagine biosynthetic process"/>
    <property type="evidence" value="ECO:0007669"/>
    <property type="project" value="UniProtKB-KW"/>
</dbReference>
<evidence type="ECO:0000256" key="2">
    <source>
        <dbReference type="ARBA" id="ARBA00012737"/>
    </source>
</evidence>
<keyword evidence="6" id="KW-0067">ATP-binding</keyword>
<dbReference type="GO" id="GO:0005829">
    <property type="term" value="C:cytosol"/>
    <property type="evidence" value="ECO:0007669"/>
    <property type="project" value="TreeGrafter"/>
</dbReference>
<evidence type="ECO:0000256" key="7">
    <source>
        <dbReference type="ARBA" id="ARBA00022888"/>
    </source>
</evidence>
<dbReference type="InterPro" id="IPR001962">
    <property type="entry name" value="Asn_synthase"/>
</dbReference>
<dbReference type="Pfam" id="PF13537">
    <property type="entry name" value="GATase_7"/>
    <property type="match status" value="1"/>
</dbReference>
<feature type="domain" description="Glutamine amidotransferase type-2" evidence="10">
    <location>
        <begin position="2"/>
        <end position="222"/>
    </location>
</feature>
<evidence type="ECO:0000256" key="4">
    <source>
        <dbReference type="ARBA" id="ARBA00022605"/>
    </source>
</evidence>
<evidence type="ECO:0000256" key="5">
    <source>
        <dbReference type="ARBA" id="ARBA00022741"/>
    </source>
</evidence>
<keyword evidence="5" id="KW-0547">Nucleotide-binding</keyword>